<organism evidence="1 2">
    <name type="scientific">Crateriforma conspicua</name>
    <dbReference type="NCBI Taxonomy" id="2527996"/>
    <lineage>
        <taxon>Bacteria</taxon>
        <taxon>Pseudomonadati</taxon>
        <taxon>Planctomycetota</taxon>
        <taxon>Planctomycetia</taxon>
        <taxon>Planctomycetales</taxon>
        <taxon>Planctomycetaceae</taxon>
        <taxon>Crateriforma</taxon>
    </lineage>
</organism>
<proteinExistence type="predicted"/>
<sequence length="90" mass="9668">MPLNLGGEAAFSQQGRHTAGGQAVSIYILPIEPPQPNPSAGQPGTLGEQFMVVSLSLYLGERRGTDAKTEWDDARRLVIPHASKGREGKR</sequence>
<evidence type="ECO:0000313" key="1">
    <source>
        <dbReference type="EMBL" id="TWU59706.1"/>
    </source>
</evidence>
<dbReference type="EMBL" id="SJPZ01000004">
    <property type="protein sequence ID" value="TWU59706.1"/>
    <property type="molecule type" value="Genomic_DNA"/>
</dbReference>
<protein>
    <submittedName>
        <fullName evidence="1">Uncharacterized protein</fullName>
    </submittedName>
</protein>
<accession>A0A5C6FJ39</accession>
<dbReference type="Proteomes" id="UP000316476">
    <property type="component" value="Unassembled WGS sequence"/>
</dbReference>
<dbReference type="AlphaFoldDB" id="A0A5C6FJ39"/>
<reference evidence="1 2" key="1">
    <citation type="submission" date="2019-02" db="EMBL/GenBank/DDBJ databases">
        <title>Deep-cultivation of Planctomycetes and their phenomic and genomic characterization uncovers novel biology.</title>
        <authorList>
            <person name="Wiegand S."/>
            <person name="Jogler M."/>
            <person name="Boedeker C."/>
            <person name="Pinto D."/>
            <person name="Vollmers J."/>
            <person name="Rivas-Marin E."/>
            <person name="Kohn T."/>
            <person name="Peeters S.H."/>
            <person name="Heuer A."/>
            <person name="Rast P."/>
            <person name="Oberbeckmann S."/>
            <person name="Bunk B."/>
            <person name="Jeske O."/>
            <person name="Meyerdierks A."/>
            <person name="Storesund J.E."/>
            <person name="Kallscheuer N."/>
            <person name="Luecker S."/>
            <person name="Lage O.M."/>
            <person name="Pohl T."/>
            <person name="Merkel B.J."/>
            <person name="Hornburger P."/>
            <person name="Mueller R.-W."/>
            <person name="Bruemmer F."/>
            <person name="Labrenz M."/>
            <person name="Spormann A.M."/>
            <person name="Op Den Camp H."/>
            <person name="Overmann J."/>
            <person name="Amann R."/>
            <person name="Jetten M.S.M."/>
            <person name="Mascher T."/>
            <person name="Medema M.H."/>
            <person name="Devos D.P."/>
            <person name="Kaster A.-K."/>
            <person name="Ovreas L."/>
            <person name="Rohde M."/>
            <person name="Galperin M.Y."/>
            <person name="Jogler C."/>
        </authorList>
    </citation>
    <scope>NUCLEOTIDE SEQUENCE [LARGE SCALE GENOMIC DNA]</scope>
    <source>
        <strain evidence="1 2">V7</strain>
    </source>
</reference>
<evidence type="ECO:0000313" key="2">
    <source>
        <dbReference type="Proteomes" id="UP000316476"/>
    </source>
</evidence>
<comment type="caution">
    <text evidence="1">The sequence shown here is derived from an EMBL/GenBank/DDBJ whole genome shotgun (WGS) entry which is preliminary data.</text>
</comment>
<gene>
    <name evidence="1" type="ORF">V7x_54800</name>
</gene>
<name>A0A5C6FJ39_9PLAN</name>